<name>A0ABQ6FAI6_9RHOO</name>
<evidence type="ECO:0000313" key="3">
    <source>
        <dbReference type="Proteomes" id="UP001157167"/>
    </source>
</evidence>
<feature type="transmembrane region" description="Helical" evidence="1">
    <location>
        <begin position="52"/>
        <end position="74"/>
    </location>
</feature>
<dbReference type="RefSeq" id="WP_284187864.1">
    <property type="nucleotide sequence ID" value="NZ_BSPX01000027.1"/>
</dbReference>
<keyword evidence="3" id="KW-1185">Reference proteome</keyword>
<accession>A0ABQ6FAI6</accession>
<keyword evidence="1" id="KW-1133">Transmembrane helix</keyword>
<evidence type="ECO:0000256" key="1">
    <source>
        <dbReference type="SAM" id="Phobius"/>
    </source>
</evidence>
<dbReference type="Proteomes" id="UP001157167">
    <property type="component" value="Unassembled WGS sequence"/>
</dbReference>
<protein>
    <submittedName>
        <fullName evidence="2">Uncharacterized protein</fullName>
    </submittedName>
</protein>
<reference evidence="3" key="1">
    <citation type="journal article" date="2019" name="Int. J. Syst. Evol. Microbiol.">
        <title>The Global Catalogue of Microorganisms (GCM) 10K type strain sequencing project: providing services to taxonomists for standard genome sequencing and annotation.</title>
        <authorList>
            <consortium name="The Broad Institute Genomics Platform"/>
            <consortium name="The Broad Institute Genome Sequencing Center for Infectious Disease"/>
            <person name="Wu L."/>
            <person name="Ma J."/>
        </authorList>
    </citation>
    <scope>NUCLEOTIDE SEQUENCE [LARGE SCALE GENOMIC DNA]</scope>
    <source>
        <strain evidence="3">NBRC 102407</strain>
    </source>
</reference>
<comment type="caution">
    <text evidence="2">The sequence shown here is derived from an EMBL/GenBank/DDBJ whole genome shotgun (WGS) entry which is preliminary data.</text>
</comment>
<sequence>MQANRSPLPRLTLAFWGWALLDLVGVLILALGAAWLMEGRASILPGFPASAMHAWACVLIGGALLFVAAVKMLVEVMHATSRQNQAANDAKFS</sequence>
<dbReference type="EMBL" id="BSPX01000027">
    <property type="protein sequence ID" value="GLT22563.1"/>
    <property type="molecule type" value="Genomic_DNA"/>
</dbReference>
<keyword evidence="1" id="KW-0812">Transmembrane</keyword>
<feature type="transmembrane region" description="Helical" evidence="1">
    <location>
        <begin position="12"/>
        <end position="37"/>
    </location>
</feature>
<keyword evidence="1" id="KW-0472">Membrane</keyword>
<organism evidence="2 3">
    <name type="scientific">Zoogloea oryzae</name>
    <dbReference type="NCBI Taxonomy" id="310767"/>
    <lineage>
        <taxon>Bacteria</taxon>
        <taxon>Pseudomonadati</taxon>
        <taxon>Pseudomonadota</taxon>
        <taxon>Betaproteobacteria</taxon>
        <taxon>Rhodocyclales</taxon>
        <taxon>Zoogloeaceae</taxon>
        <taxon>Zoogloea</taxon>
    </lineage>
</organism>
<proteinExistence type="predicted"/>
<gene>
    <name evidence="2" type="ORF">GCM10007933_20230</name>
</gene>
<evidence type="ECO:0000313" key="2">
    <source>
        <dbReference type="EMBL" id="GLT22563.1"/>
    </source>
</evidence>